<name>A0A1F6EJC0_9BACT</name>
<sequence>MSEPGGRLEKIVRKLFNKDGNGTDESGKTSIPKTETGVPSLHVSRRALLQGTAAMAARPEQATSAIVSSALGLPTPGNMPPLPTDMVGRAAAELMPFVKLQLLLNVNDNTSVNVRKLDAEERAESQMLADFLSKDRGPLPDAHTVQSIGDAFGYIRSQNSIFPSSLKLASMQNPEILATVYKLAGAAPNTQPGGEALQRLGRLLQDISGLSDSATIGEVNGVLHKKQIAYAERVLAQIDSFGDVIERKDVLQNIRLGLDDESQETSALIGRMLEKERELEPAYRTAMREKTRAEHRERVQGLNKSLESRQEIYCDISRISGTRSSGKERSFRFRPVGYTPRSPLGLNRMNIEQYRQSLYVKAGKANEFVPAEPAVIENMDDPENGIVIETSDPLLIAELEKALIQGSRVTIPDRLQIPQKNQTI</sequence>
<evidence type="ECO:0000313" key="3">
    <source>
        <dbReference type="Proteomes" id="UP000178427"/>
    </source>
</evidence>
<dbReference type="EMBL" id="MFMA01000038">
    <property type="protein sequence ID" value="OGG73763.1"/>
    <property type="molecule type" value="Genomic_DNA"/>
</dbReference>
<dbReference type="Proteomes" id="UP000178427">
    <property type="component" value="Unassembled WGS sequence"/>
</dbReference>
<feature type="region of interest" description="Disordered" evidence="1">
    <location>
        <begin position="16"/>
        <end position="38"/>
    </location>
</feature>
<accession>A0A1F6EJC0</accession>
<proteinExistence type="predicted"/>
<evidence type="ECO:0000313" key="2">
    <source>
        <dbReference type="EMBL" id="OGG73763.1"/>
    </source>
</evidence>
<dbReference type="AlphaFoldDB" id="A0A1F6EJC0"/>
<comment type="caution">
    <text evidence="2">The sequence shown here is derived from an EMBL/GenBank/DDBJ whole genome shotgun (WGS) entry which is preliminary data.</text>
</comment>
<gene>
    <name evidence="2" type="ORF">A3A40_01385</name>
</gene>
<protein>
    <submittedName>
        <fullName evidence="2">Uncharacterized protein</fullName>
    </submittedName>
</protein>
<organism evidence="2 3">
    <name type="scientific">Candidatus Kaiserbacteria bacterium RIFCSPLOWO2_01_FULL_54_20</name>
    <dbReference type="NCBI Taxonomy" id="1798513"/>
    <lineage>
        <taxon>Bacteria</taxon>
        <taxon>Candidatus Kaiseribacteriota</taxon>
    </lineage>
</organism>
<reference evidence="2 3" key="1">
    <citation type="journal article" date="2016" name="Nat. Commun.">
        <title>Thousands of microbial genomes shed light on interconnected biogeochemical processes in an aquifer system.</title>
        <authorList>
            <person name="Anantharaman K."/>
            <person name="Brown C.T."/>
            <person name="Hug L.A."/>
            <person name="Sharon I."/>
            <person name="Castelle C.J."/>
            <person name="Probst A.J."/>
            <person name="Thomas B.C."/>
            <person name="Singh A."/>
            <person name="Wilkins M.J."/>
            <person name="Karaoz U."/>
            <person name="Brodie E.L."/>
            <person name="Williams K.H."/>
            <person name="Hubbard S.S."/>
            <person name="Banfield J.F."/>
        </authorList>
    </citation>
    <scope>NUCLEOTIDE SEQUENCE [LARGE SCALE GENOMIC DNA]</scope>
</reference>
<evidence type="ECO:0000256" key="1">
    <source>
        <dbReference type="SAM" id="MobiDB-lite"/>
    </source>
</evidence>